<organism evidence="3 4">
    <name type="scientific">Spirodela intermedia</name>
    <name type="common">Intermediate duckweed</name>
    <dbReference type="NCBI Taxonomy" id="51605"/>
    <lineage>
        <taxon>Eukaryota</taxon>
        <taxon>Viridiplantae</taxon>
        <taxon>Streptophyta</taxon>
        <taxon>Embryophyta</taxon>
        <taxon>Tracheophyta</taxon>
        <taxon>Spermatophyta</taxon>
        <taxon>Magnoliopsida</taxon>
        <taxon>Liliopsida</taxon>
        <taxon>Araceae</taxon>
        <taxon>Lemnoideae</taxon>
        <taxon>Spirodela</taxon>
    </lineage>
</organism>
<reference evidence="3" key="1">
    <citation type="submission" date="2020-02" db="EMBL/GenBank/DDBJ databases">
        <authorList>
            <person name="Scholz U."/>
            <person name="Mascher M."/>
            <person name="Fiebig A."/>
        </authorList>
    </citation>
    <scope>NUCLEOTIDE SEQUENCE</scope>
</reference>
<name>A0A7I8KBJ8_SPIIN</name>
<evidence type="ECO:0000313" key="2">
    <source>
        <dbReference type="EMBL" id="CAA2618541.1"/>
    </source>
</evidence>
<feature type="region of interest" description="Disordered" evidence="1">
    <location>
        <begin position="23"/>
        <end position="55"/>
    </location>
</feature>
<proteinExistence type="predicted"/>
<dbReference type="EMBL" id="LR743591">
    <property type="protein sequence ID" value="CAA2618541.1"/>
    <property type="molecule type" value="Genomic_DNA"/>
</dbReference>
<dbReference type="EMBL" id="LR746267">
    <property type="protein sequence ID" value="CAA7394448.1"/>
    <property type="molecule type" value="Genomic_DNA"/>
</dbReference>
<dbReference type="AlphaFoldDB" id="A0A7I8KBJ8"/>
<gene>
    <name evidence="2" type="ORF">SI7747_04004708</name>
    <name evidence="3" type="ORF">SI8410_04005109</name>
</gene>
<evidence type="ECO:0000256" key="1">
    <source>
        <dbReference type="SAM" id="MobiDB-lite"/>
    </source>
</evidence>
<evidence type="ECO:0000313" key="3">
    <source>
        <dbReference type="EMBL" id="CAA7394448.1"/>
    </source>
</evidence>
<keyword evidence="4" id="KW-1185">Reference proteome</keyword>
<protein>
    <submittedName>
        <fullName evidence="3">Uncharacterized protein</fullName>
    </submittedName>
</protein>
<sequence length="84" mass="9583">MKWVVESSLTAITQQSRKTICDKRIMNPLSKASPIDRQTSRNREEDDLLGDESPPLESSRKVAIFLLHRVTAIEDDSTTHFIDL</sequence>
<dbReference type="Proteomes" id="UP000663760">
    <property type="component" value="Chromosome 4"/>
</dbReference>
<evidence type="ECO:0000313" key="4">
    <source>
        <dbReference type="Proteomes" id="UP000663760"/>
    </source>
</evidence>
<accession>A0A7I8KBJ8</accession>